<gene>
    <name evidence="1" type="ORF">RCL2_000234500</name>
</gene>
<comment type="caution">
    <text evidence="1">The sequence shown here is derived from an EMBL/GenBank/DDBJ whole genome shotgun (WGS) entry which is preliminary data.</text>
</comment>
<protein>
    <submittedName>
        <fullName evidence="1">Uncharacterized protein</fullName>
    </submittedName>
</protein>
<dbReference type="AlphaFoldDB" id="A0A8H3KXK8"/>
<reference evidence="1" key="1">
    <citation type="submission" date="2019-10" db="EMBL/GenBank/DDBJ databases">
        <title>Conservation and host-specific expression of non-tandemly repeated heterogenous ribosome RNA gene in arbuscular mycorrhizal fungi.</title>
        <authorList>
            <person name="Maeda T."/>
            <person name="Kobayashi Y."/>
            <person name="Nakagawa T."/>
            <person name="Ezawa T."/>
            <person name="Yamaguchi K."/>
            <person name="Bino T."/>
            <person name="Nishimoto Y."/>
            <person name="Shigenobu S."/>
            <person name="Kawaguchi M."/>
        </authorList>
    </citation>
    <scope>NUCLEOTIDE SEQUENCE</scope>
    <source>
        <strain evidence="1">HR1</strain>
    </source>
</reference>
<name>A0A8H3KXK8_9GLOM</name>
<dbReference type="Proteomes" id="UP000615446">
    <property type="component" value="Unassembled WGS sequence"/>
</dbReference>
<accession>A0A8H3KXK8</accession>
<evidence type="ECO:0000313" key="1">
    <source>
        <dbReference type="EMBL" id="GES74881.1"/>
    </source>
</evidence>
<organism evidence="1 2">
    <name type="scientific">Rhizophagus clarus</name>
    <dbReference type="NCBI Taxonomy" id="94130"/>
    <lineage>
        <taxon>Eukaryota</taxon>
        <taxon>Fungi</taxon>
        <taxon>Fungi incertae sedis</taxon>
        <taxon>Mucoromycota</taxon>
        <taxon>Glomeromycotina</taxon>
        <taxon>Glomeromycetes</taxon>
        <taxon>Glomerales</taxon>
        <taxon>Glomeraceae</taxon>
        <taxon>Rhizophagus</taxon>
    </lineage>
</organism>
<dbReference type="EMBL" id="BLAL01000012">
    <property type="protein sequence ID" value="GES74881.1"/>
    <property type="molecule type" value="Genomic_DNA"/>
</dbReference>
<sequence length="79" mass="9011">MLCSINLALAIKLFLRGQTPENIVLASDSKEGEEEVQESGVVRDVEEVEESEVGRKPLKVKETKRQKKMSRILLKNKWT</sequence>
<proteinExistence type="predicted"/>
<evidence type="ECO:0000313" key="2">
    <source>
        <dbReference type="Proteomes" id="UP000615446"/>
    </source>
</evidence>